<dbReference type="Gene3D" id="4.10.400.10">
    <property type="entry name" value="Low-density Lipoprotein Receptor"/>
    <property type="match status" value="1"/>
</dbReference>
<dbReference type="InterPro" id="IPR023415">
    <property type="entry name" value="LDLR_class-A_CS"/>
</dbReference>
<dbReference type="CDD" id="cd06263">
    <property type="entry name" value="MAM"/>
    <property type="match status" value="1"/>
</dbReference>
<gene>
    <name evidence="24" type="primary">101891328</name>
</gene>
<dbReference type="PROSITE" id="PS01209">
    <property type="entry name" value="LDLRA_1"/>
    <property type="match status" value="1"/>
</dbReference>
<dbReference type="EnsemblMetazoa" id="MDOA011309-RC">
    <property type="protein sequence ID" value="MDOA011309-PC"/>
    <property type="gene ID" value="MDOA011309"/>
</dbReference>
<proteinExistence type="inferred from homology"/>
<keyword evidence="5 21" id="KW-0732">Signal</keyword>
<keyword evidence="14" id="KW-0325">Glycoprotein</keyword>
<keyword evidence="18" id="KW-0597">Phosphoprotein</keyword>
<dbReference type="GO" id="GO:0045664">
    <property type="term" value="P:regulation of neuron differentiation"/>
    <property type="evidence" value="ECO:0007669"/>
    <property type="project" value="TreeGrafter"/>
</dbReference>
<dbReference type="InterPro" id="IPR036055">
    <property type="entry name" value="LDL_receptor-like_sf"/>
</dbReference>
<dbReference type="RefSeq" id="XP_005176990.2">
    <property type="nucleotide sequence ID" value="XM_005176933.4"/>
</dbReference>
<evidence type="ECO:0000256" key="12">
    <source>
        <dbReference type="ARBA" id="ARBA00023157"/>
    </source>
</evidence>
<dbReference type="InterPro" id="IPR001245">
    <property type="entry name" value="Ser-Thr/Tyr_kinase_cat_dom"/>
</dbReference>
<keyword evidence="4 18" id="KW-0812">Transmembrane</keyword>
<keyword evidence="6 17" id="KW-0547">Nucleotide-binding</keyword>
<dbReference type="EC" id="2.7.10.1" evidence="18"/>
<dbReference type="PROSITE" id="PS00107">
    <property type="entry name" value="PROTEIN_KINASE_ATP"/>
    <property type="match status" value="1"/>
</dbReference>
<evidence type="ECO:0000256" key="9">
    <source>
        <dbReference type="ARBA" id="ARBA00022989"/>
    </source>
</evidence>
<dbReference type="EnsemblMetazoa" id="MDOA011309-RB">
    <property type="protein sequence ID" value="MDOA011309-PB"/>
    <property type="gene ID" value="MDOA011309"/>
</dbReference>
<evidence type="ECO:0000256" key="14">
    <source>
        <dbReference type="ARBA" id="ARBA00023180"/>
    </source>
</evidence>
<feature type="signal peptide" evidence="21">
    <location>
        <begin position="1"/>
        <end position="39"/>
    </location>
</feature>
<keyword evidence="9 20" id="KW-1133">Transmembrane helix</keyword>
<comment type="subcellular location">
    <subcellularLocation>
        <location evidence="1">Cell membrane</location>
        <topology evidence="1">Single-pass type I membrane protein</topology>
    </subcellularLocation>
</comment>
<dbReference type="KEGG" id="mde:101891328"/>
<dbReference type="PROSITE" id="PS00109">
    <property type="entry name" value="PROTEIN_KINASE_TYR"/>
    <property type="match status" value="1"/>
</dbReference>
<evidence type="ECO:0000256" key="3">
    <source>
        <dbReference type="ARBA" id="ARBA00022679"/>
    </source>
</evidence>
<comment type="catalytic activity">
    <reaction evidence="15 18">
        <text>L-tyrosyl-[protein] + ATP = O-phospho-L-tyrosyl-[protein] + ADP + H(+)</text>
        <dbReference type="Rhea" id="RHEA:10596"/>
        <dbReference type="Rhea" id="RHEA-COMP:10136"/>
        <dbReference type="Rhea" id="RHEA-COMP:20101"/>
        <dbReference type="ChEBI" id="CHEBI:15378"/>
        <dbReference type="ChEBI" id="CHEBI:30616"/>
        <dbReference type="ChEBI" id="CHEBI:46858"/>
        <dbReference type="ChEBI" id="CHEBI:61978"/>
        <dbReference type="ChEBI" id="CHEBI:456216"/>
        <dbReference type="EC" id="2.7.10.1"/>
    </reaction>
</comment>
<dbReference type="SMART" id="SM00219">
    <property type="entry name" value="TyrKc"/>
    <property type="match status" value="1"/>
</dbReference>
<dbReference type="InterPro" id="IPR017441">
    <property type="entry name" value="Protein_kinase_ATP_BS"/>
</dbReference>
<feature type="domain" description="MAM" evidence="23">
    <location>
        <begin position="501"/>
        <end position="689"/>
    </location>
</feature>
<dbReference type="GO" id="GO:0043235">
    <property type="term" value="C:receptor complex"/>
    <property type="evidence" value="ECO:0007669"/>
    <property type="project" value="TreeGrafter"/>
</dbReference>
<dbReference type="eggNOG" id="KOG1095">
    <property type="taxonomic scope" value="Eukaryota"/>
</dbReference>
<dbReference type="InterPro" id="IPR000998">
    <property type="entry name" value="MAM_dom"/>
</dbReference>
<dbReference type="PROSITE" id="PS50011">
    <property type="entry name" value="PROTEIN_KINASE_DOM"/>
    <property type="match status" value="1"/>
</dbReference>
<keyword evidence="3" id="KW-0808">Transferase</keyword>
<comment type="caution">
    <text evidence="16">Lacks conserved residue(s) required for the propagation of feature annotation.</text>
</comment>
<dbReference type="InterPro" id="IPR055163">
    <property type="entry name" value="ALK/LTK-like_GRD"/>
</dbReference>
<dbReference type="Pfam" id="PF00629">
    <property type="entry name" value="MAM"/>
    <property type="match status" value="2"/>
</dbReference>
<evidence type="ECO:0000256" key="8">
    <source>
        <dbReference type="ARBA" id="ARBA00022840"/>
    </source>
</evidence>
<evidence type="ECO:0000256" key="1">
    <source>
        <dbReference type="ARBA" id="ARBA00004251"/>
    </source>
</evidence>
<dbReference type="PRINTS" id="PR00109">
    <property type="entry name" value="TYRKINASE"/>
</dbReference>
<dbReference type="EnsemblMetazoa" id="MDOA011309-RA">
    <property type="protein sequence ID" value="MDOA011309-PA"/>
    <property type="gene ID" value="MDOA011309"/>
</dbReference>
<dbReference type="InterPro" id="IPR050122">
    <property type="entry name" value="RTK"/>
</dbReference>
<keyword evidence="10 20" id="KW-0472">Membrane</keyword>
<dbReference type="InterPro" id="IPR011009">
    <property type="entry name" value="Kinase-like_dom_sf"/>
</dbReference>
<dbReference type="InterPro" id="IPR013320">
    <property type="entry name" value="ConA-like_dom_sf"/>
</dbReference>
<evidence type="ECO:0000256" key="19">
    <source>
        <dbReference type="SAM" id="MobiDB-lite"/>
    </source>
</evidence>
<keyword evidence="2" id="KW-1003">Cell membrane</keyword>
<dbReference type="Gene3D" id="1.10.510.10">
    <property type="entry name" value="Transferase(Phosphotransferase) domain 1"/>
    <property type="match status" value="1"/>
</dbReference>
<dbReference type="InterPro" id="IPR002172">
    <property type="entry name" value="LDrepeatLR_classA_rpt"/>
</dbReference>
<dbReference type="PANTHER" id="PTHR24416:SF604">
    <property type="entry name" value="RECEPTOR PROTEIN-TYROSINE KINASE"/>
    <property type="match status" value="1"/>
</dbReference>
<keyword evidence="13 18" id="KW-0675">Receptor</keyword>
<dbReference type="GO" id="GO:0005886">
    <property type="term" value="C:plasma membrane"/>
    <property type="evidence" value="ECO:0007669"/>
    <property type="project" value="UniProtKB-SubCell"/>
</dbReference>
<evidence type="ECO:0000256" key="7">
    <source>
        <dbReference type="ARBA" id="ARBA00022777"/>
    </source>
</evidence>
<dbReference type="SMART" id="SM00192">
    <property type="entry name" value="LDLa"/>
    <property type="match status" value="1"/>
</dbReference>
<dbReference type="SMART" id="SM00137">
    <property type="entry name" value="MAM"/>
    <property type="match status" value="1"/>
</dbReference>
<dbReference type="CDD" id="cd00112">
    <property type="entry name" value="LDLa"/>
    <property type="match status" value="1"/>
</dbReference>
<evidence type="ECO:0000259" key="22">
    <source>
        <dbReference type="PROSITE" id="PS50011"/>
    </source>
</evidence>
<dbReference type="Pfam" id="PF07714">
    <property type="entry name" value="PK_Tyr_Ser-Thr"/>
    <property type="match status" value="1"/>
</dbReference>
<feature type="region of interest" description="Disordered" evidence="19">
    <location>
        <begin position="1567"/>
        <end position="1660"/>
    </location>
</feature>
<dbReference type="PROSITE" id="PS00239">
    <property type="entry name" value="RECEPTOR_TYR_KIN_II"/>
    <property type="match status" value="1"/>
</dbReference>
<evidence type="ECO:0000256" key="16">
    <source>
        <dbReference type="PROSITE-ProRule" id="PRU00124"/>
    </source>
</evidence>
<dbReference type="VEuPathDB" id="VectorBase:MDOMA2_010548"/>
<dbReference type="GO" id="GO:0005524">
    <property type="term" value="F:ATP binding"/>
    <property type="evidence" value="ECO:0007669"/>
    <property type="project" value="UniProtKB-UniRule"/>
</dbReference>
<dbReference type="GO" id="GO:0007169">
    <property type="term" value="P:cell surface receptor protein tyrosine kinase signaling pathway"/>
    <property type="evidence" value="ECO:0007669"/>
    <property type="project" value="InterPro"/>
</dbReference>
<keyword evidence="11" id="KW-0829">Tyrosine-protein kinase</keyword>
<evidence type="ECO:0000256" key="18">
    <source>
        <dbReference type="RuleBase" id="RU000312"/>
    </source>
</evidence>
<evidence type="ECO:0000256" key="15">
    <source>
        <dbReference type="ARBA" id="ARBA00051243"/>
    </source>
</evidence>
<dbReference type="InterPro" id="IPR000719">
    <property type="entry name" value="Prot_kinase_dom"/>
</dbReference>
<dbReference type="OrthoDB" id="73209at2759"/>
<evidence type="ECO:0000256" key="13">
    <source>
        <dbReference type="ARBA" id="ARBA00023170"/>
    </source>
</evidence>
<dbReference type="PANTHER" id="PTHR24416">
    <property type="entry name" value="TYROSINE-PROTEIN KINASE RECEPTOR"/>
    <property type="match status" value="1"/>
</dbReference>
<feature type="chain" id="PRO_5014271622" description="Tyrosine-protein kinase receptor" evidence="21">
    <location>
        <begin position="40"/>
        <end position="1781"/>
    </location>
</feature>
<feature type="domain" description="Protein kinase" evidence="22">
    <location>
        <begin position="1173"/>
        <end position="1449"/>
    </location>
</feature>
<dbReference type="STRING" id="7370.A0A1I8N408"/>
<dbReference type="GO" id="GO:0004714">
    <property type="term" value="F:transmembrane receptor protein tyrosine kinase activity"/>
    <property type="evidence" value="ECO:0007669"/>
    <property type="project" value="UniProtKB-EC"/>
</dbReference>
<accession>A0A1I8N408</accession>
<dbReference type="InterPro" id="IPR020635">
    <property type="entry name" value="Tyr_kinase_cat_dom"/>
</dbReference>
<dbReference type="Gene3D" id="2.60.120.200">
    <property type="match status" value="2"/>
</dbReference>
<keyword evidence="7" id="KW-0418">Kinase</keyword>
<dbReference type="FunFam" id="2.60.120.200:FF:000193">
    <property type="entry name" value="Tyrosine-protein kinase receptor"/>
    <property type="match status" value="1"/>
</dbReference>
<feature type="domain" description="MAM" evidence="23">
    <location>
        <begin position="283"/>
        <end position="448"/>
    </location>
</feature>
<evidence type="ECO:0000256" key="4">
    <source>
        <dbReference type="ARBA" id="ARBA00022692"/>
    </source>
</evidence>
<name>A0A1I8N408_MUSDO</name>
<evidence type="ECO:0000256" key="21">
    <source>
        <dbReference type="SAM" id="SignalP"/>
    </source>
</evidence>
<comment type="similarity">
    <text evidence="18">Belongs to the protein kinase superfamily. Tyr protein kinase family. Insulin receptor subfamily.</text>
</comment>
<evidence type="ECO:0000256" key="2">
    <source>
        <dbReference type="ARBA" id="ARBA00022475"/>
    </source>
</evidence>
<dbReference type="CDD" id="cd05036">
    <property type="entry name" value="PTKc_ALK_LTK"/>
    <property type="match status" value="1"/>
</dbReference>
<evidence type="ECO:0000256" key="10">
    <source>
        <dbReference type="ARBA" id="ARBA00023136"/>
    </source>
</evidence>
<evidence type="ECO:0000256" key="6">
    <source>
        <dbReference type="ARBA" id="ARBA00022741"/>
    </source>
</evidence>
<evidence type="ECO:0000256" key="11">
    <source>
        <dbReference type="ARBA" id="ARBA00023137"/>
    </source>
</evidence>
<feature type="binding site" evidence="17">
    <location>
        <position position="1207"/>
    </location>
    <ligand>
        <name>ATP</name>
        <dbReference type="ChEBI" id="CHEBI:30616"/>
    </ligand>
</feature>
<dbReference type="FunFam" id="1.10.510.10:FF:000113">
    <property type="entry name" value="Tyrosine-protein kinase receptor"/>
    <property type="match status" value="1"/>
</dbReference>
<evidence type="ECO:0000259" key="23">
    <source>
        <dbReference type="PROSITE" id="PS50060"/>
    </source>
</evidence>
<evidence type="ECO:0000256" key="17">
    <source>
        <dbReference type="PROSITE-ProRule" id="PRU10141"/>
    </source>
</evidence>
<organism evidence="24">
    <name type="scientific">Musca domestica</name>
    <name type="common">House fly</name>
    <dbReference type="NCBI Taxonomy" id="7370"/>
    <lineage>
        <taxon>Eukaryota</taxon>
        <taxon>Metazoa</taxon>
        <taxon>Ecdysozoa</taxon>
        <taxon>Arthropoda</taxon>
        <taxon>Hexapoda</taxon>
        <taxon>Insecta</taxon>
        <taxon>Pterygota</taxon>
        <taxon>Neoptera</taxon>
        <taxon>Endopterygota</taxon>
        <taxon>Diptera</taxon>
        <taxon>Brachycera</taxon>
        <taxon>Muscomorpha</taxon>
        <taxon>Muscoidea</taxon>
        <taxon>Muscidae</taxon>
        <taxon>Musca</taxon>
    </lineage>
</organism>
<protein>
    <recommendedName>
        <fullName evidence="18">Tyrosine-protein kinase receptor</fullName>
        <ecNumber evidence="18">2.7.10.1</ecNumber>
    </recommendedName>
</protein>
<dbReference type="PROSITE" id="PS50060">
    <property type="entry name" value="MAM_2"/>
    <property type="match status" value="2"/>
</dbReference>
<feature type="transmembrane region" description="Helical" evidence="20">
    <location>
        <begin position="1084"/>
        <end position="1108"/>
    </location>
</feature>
<feature type="compositionally biased region" description="Polar residues" evidence="19">
    <location>
        <begin position="1568"/>
        <end position="1629"/>
    </location>
</feature>
<dbReference type="SUPFAM" id="SSF56112">
    <property type="entry name" value="Protein kinase-like (PK-like)"/>
    <property type="match status" value="1"/>
</dbReference>
<dbReference type="FunFam" id="3.30.200.20:FF:000117">
    <property type="entry name" value="Tyrosine-protein kinase receptor"/>
    <property type="match status" value="1"/>
</dbReference>
<keyword evidence="12" id="KW-1015">Disulfide bond</keyword>
<sequence>MPRSLPHSTAAMVRQQFGVATLCFVTLTLSSVPVREIEAQRPLSNHTTYNTIPTGQHNYKLRNGRTHDFIIPPTTVASIPRGILGGGVPIYEDLEGTLVPPLGGRRDNRRRLSYQALANMHRGSSSGRGMESLRKELMKPSVGGPGGGISGNSPGYPSYAATSSIGKIDGLGRVGPAQRYGDNLHQAGVLFSTSMPPQAFYVPDSMDGKFTRFSTKVNSINEIRRMNKNQADQPMRGIDDDIIMEEHPDPLQAIKEQLMNSQPQPMIHPASSQNFDIEDLLGVRCTFETPCAWKWTDNLPDGFHIMSGTEVSKKNMTGLYPGPLADNSDDANGHFLYARLAPTTLQINLTSPQFSSTMEKCVLELYMHQSGMSHGLSRVVVMPLHSQENSWVPAEIVGDNYRTWDKKSFRLGRISRDFRLVFEIVPKLLEGQKAHVAIDNLRMVNCFPEGTKSEKCSTSQVKCMNNKVSVCIPLPRICDITRDCDNAEDELLNCEKIPFGARCDFENDWCGWRDSGRTILSWSRHTGSSPTLDTGPEGDHTYHHLTNGSGGYYMLVNMNQHSNNSEKYQQIGFASNAIMISRTFNPPPSVHGDPHSPYRNSCVVRFYIHQFGKNPGSINLSVVEMKEKENITTTLWWSTKNQGEDWMRAEYILPNITSRYYLQFEARMGMRIYSDVAVDDFSLSPECFGINIPPEHLNGYNYWNVRHTKSPTHKDFENHNYLELGTCDNRGMHGPTQSQCESFYTSHNRTNVLEEVKVTDEIPYKGMQKWRVPHEGFYTFIVKGASGGLGSTGVGSSRGAVAVAVLELHKNEELYLLVGQQGENACSKSMGAKEDNCNFSSSAIVNGNNGAGGGGGGSYVFLLNSARNEAVPLVVAGGGGGLGVGRYLDEAFQHGQKENSGRRGLTGQIHGEQLSKEGSAGPGGGWRANADQALDARYGAALLLGGRGGFSCYVDMETNGSVTKRYGQGGFGGGGGGCDTGGGGGGFAGGDVYLNESNGEGGSSYISASRTLKELSSIYEGANFGAGSIIIIPAIEGCGCDYRCLALDEYRSSVKCICPEGWRIRKDNTSACDMPATDTIPLKYLISFFTVLMLLLIASLAALVVMLYNRYQRKKLAKERHKMLREQDMQLTRLRHNIDENNLNNFNPNYGCDDLINGQINVNSLPQVARESLRLVKALGQGAFGEVYQGLYRHRDGDAVEMPVAVKTLPEMSTRQAEEDFLMEAAIMAKFNHPNMVHLIGVCFDRHPRFIVLELLAGGDLKNFLREGRHKPERPSPLTMKDLVFCALDVAKGCRYMESQRFIHRDIAARNCLLSSKGPGRVVKIADFGMARDIYRSDYYRKGGKAMLPIKWMPPEAFLDGIFTSKTDVWSFGVLLWEVFSLGLMPYTGLPNPEVMQLVTNGGRLGTPPGCPPVIYKIMADCWNPTPEDRPTFSSLLERLKAVTEDPTVMNAPLPHILRPPSNERDQTIIRPQGVDDVCLQVPTTSDYLIPLPGITHLHQQQQQLQQATQQQQHDIIDPSCPMAISTGTNICTPPGVSSPSAPQHTQLLKEDEHTNATNEGCWETSFILPNSKSDQPLLNNNNSSGSQKSINTASIGAQGPGNTSGYSSSSQRSPVSNGLRTIQSSSATPAHEDEETKLISSDTPQPTPTTIQPPLSFSSQLDGITLDPAALTKSLNTNVTVPNAAAVAAAAQAATTNTNLNNKHSSYANIQMMSSSVNNLKGNCSDTPSEKLNGSLLHNGSNGLTKMNGNLATNGNTNAPPFTIQGYAERYKDKHSEISC</sequence>
<dbReference type="PROSITE" id="PS50068">
    <property type="entry name" value="LDLRA_2"/>
    <property type="match status" value="1"/>
</dbReference>
<evidence type="ECO:0000256" key="5">
    <source>
        <dbReference type="ARBA" id="ARBA00022729"/>
    </source>
</evidence>
<dbReference type="VEuPathDB" id="VectorBase:MDOA011309"/>
<evidence type="ECO:0000313" key="24">
    <source>
        <dbReference type="EnsemblMetazoa" id="MDOA011309-PC"/>
    </source>
</evidence>
<evidence type="ECO:0000256" key="20">
    <source>
        <dbReference type="SAM" id="Phobius"/>
    </source>
</evidence>
<dbReference type="Pfam" id="PF12810">
    <property type="entry name" value="ALK_LTK_GRD"/>
    <property type="match status" value="1"/>
</dbReference>
<dbReference type="InterPro" id="IPR008266">
    <property type="entry name" value="Tyr_kinase_AS"/>
</dbReference>
<dbReference type="InterPro" id="IPR002011">
    <property type="entry name" value="Tyr_kinase_rcpt_2_CS"/>
</dbReference>
<reference evidence="24" key="1">
    <citation type="submission" date="2020-05" db="UniProtKB">
        <authorList>
            <consortium name="EnsemblMetazoa"/>
        </authorList>
    </citation>
    <scope>IDENTIFICATION</scope>
    <source>
        <strain evidence="24">Aabys</strain>
    </source>
</reference>
<dbReference type="SUPFAM" id="SSF49899">
    <property type="entry name" value="Concanavalin A-like lectins/glucanases"/>
    <property type="match status" value="2"/>
</dbReference>
<dbReference type="Gene3D" id="3.30.200.20">
    <property type="entry name" value="Phosphorylase Kinase, domain 1"/>
    <property type="match status" value="1"/>
</dbReference>
<keyword evidence="8 17" id="KW-0067">ATP-binding</keyword>